<organism evidence="2 3">
    <name type="scientific">Psychrobacillus lasiicapitis</name>
    <dbReference type="NCBI Taxonomy" id="1636719"/>
    <lineage>
        <taxon>Bacteria</taxon>
        <taxon>Bacillati</taxon>
        <taxon>Bacillota</taxon>
        <taxon>Bacilli</taxon>
        <taxon>Bacillales</taxon>
        <taxon>Bacillaceae</taxon>
        <taxon>Psychrobacillus</taxon>
    </lineage>
</organism>
<dbReference type="EMBL" id="VDGH01000009">
    <property type="protein sequence ID" value="TQR11277.1"/>
    <property type="molecule type" value="Genomic_DNA"/>
</dbReference>
<protein>
    <submittedName>
        <fullName evidence="2">DUF3021 domain-containing protein</fullName>
    </submittedName>
</protein>
<evidence type="ECO:0000313" key="3">
    <source>
        <dbReference type="Proteomes" id="UP000317316"/>
    </source>
</evidence>
<keyword evidence="1" id="KW-0472">Membrane</keyword>
<dbReference type="OrthoDB" id="2735472at2"/>
<keyword evidence="3" id="KW-1185">Reference proteome</keyword>
<keyword evidence="1" id="KW-1133">Transmembrane helix</keyword>
<dbReference type="AlphaFoldDB" id="A0A544T1F3"/>
<dbReference type="InterPro" id="IPR021560">
    <property type="entry name" value="DUF3021"/>
</dbReference>
<evidence type="ECO:0000256" key="1">
    <source>
        <dbReference type="SAM" id="Phobius"/>
    </source>
</evidence>
<name>A0A544T1F3_9BACI</name>
<feature type="transmembrane region" description="Helical" evidence="1">
    <location>
        <begin position="99"/>
        <end position="122"/>
    </location>
</feature>
<feature type="transmembrane region" description="Helical" evidence="1">
    <location>
        <begin position="73"/>
        <end position="93"/>
    </location>
</feature>
<sequence>MKIFLFRSMIGIFFGAFLAVVFTNLYVISHDHIMLDGTLFLKNSLGSIFCGWFFTVSSLYFENPNLRLYQQTALHFVTVILLYFILAFGIGWVPFNMASFSFAIASFLGFYVVFWTSFYLYFKRQMKKLNEELEML</sequence>
<feature type="transmembrane region" description="Helical" evidence="1">
    <location>
        <begin position="40"/>
        <end position="61"/>
    </location>
</feature>
<accession>A0A544T1F3</accession>
<comment type="caution">
    <text evidence="2">The sequence shown here is derived from an EMBL/GenBank/DDBJ whole genome shotgun (WGS) entry which is preliminary data.</text>
</comment>
<dbReference type="Proteomes" id="UP000317316">
    <property type="component" value="Unassembled WGS sequence"/>
</dbReference>
<keyword evidence="1" id="KW-0812">Transmembrane</keyword>
<evidence type="ECO:0000313" key="2">
    <source>
        <dbReference type="EMBL" id="TQR11277.1"/>
    </source>
</evidence>
<reference evidence="2 3" key="1">
    <citation type="submission" date="2019-05" db="EMBL/GenBank/DDBJ databases">
        <title>Psychrobacillus vulpis sp. nov., a new species isolated from feces of a red fox that inhabits in The Tablas de Daimiel Natural Park, Albacete, Spain.</title>
        <authorList>
            <person name="Rodriguez M."/>
            <person name="Reina J.C."/>
            <person name="Bejar V."/>
            <person name="Llamas I."/>
        </authorList>
    </citation>
    <scope>NUCLEOTIDE SEQUENCE [LARGE SCALE GENOMIC DNA]</scope>
    <source>
        <strain evidence="2 3">NEAU-3TGS17</strain>
    </source>
</reference>
<dbReference type="RefSeq" id="WP_142539723.1">
    <property type="nucleotide sequence ID" value="NZ_BMIE01000007.1"/>
</dbReference>
<proteinExistence type="predicted"/>
<gene>
    <name evidence="2" type="ORF">FG382_15090</name>
</gene>
<feature type="transmembrane region" description="Helical" evidence="1">
    <location>
        <begin position="9"/>
        <end position="28"/>
    </location>
</feature>
<dbReference type="Pfam" id="PF11457">
    <property type="entry name" value="DUF3021"/>
    <property type="match status" value="1"/>
</dbReference>